<dbReference type="Pfam" id="PF10058">
    <property type="entry name" value="Zn_ribbon_10"/>
    <property type="match status" value="1"/>
</dbReference>
<keyword evidence="1" id="KW-0812">Transmembrane</keyword>
<dbReference type="PANTHER" id="PTHR22166">
    <property type="entry name" value="ENDOPLASMIC RETICULUM JUNCTION FORMATION PROTEIN LUNAPARK"/>
    <property type="match status" value="1"/>
</dbReference>
<feature type="domain" description="Lunapark zinc ribbon" evidence="3">
    <location>
        <begin position="273"/>
        <end position="328"/>
    </location>
</feature>
<accession>A0A7C8NJL8</accession>
<feature type="compositionally biased region" description="Acidic residues" evidence="2">
    <location>
        <begin position="375"/>
        <end position="385"/>
    </location>
</feature>
<feature type="compositionally biased region" description="Polar residues" evidence="2">
    <location>
        <begin position="159"/>
        <end position="169"/>
    </location>
</feature>
<comment type="subcellular location">
    <subcellularLocation>
        <location evidence="1">Endoplasmic reticulum membrane</location>
        <topology evidence="1">Multi-pass membrane protein</topology>
    </subcellularLocation>
</comment>
<evidence type="ECO:0000313" key="4">
    <source>
        <dbReference type="EMBL" id="KAF3118578.1"/>
    </source>
</evidence>
<dbReference type="PANTHER" id="PTHR22166:SF12">
    <property type="entry name" value="ENDOPLASMIC RETICULUM JUNCTION FORMATION PROTEIN LUNAPARK"/>
    <property type="match status" value="1"/>
</dbReference>
<feature type="transmembrane region" description="Helical" evidence="1">
    <location>
        <begin position="46"/>
        <end position="67"/>
    </location>
</feature>
<feature type="region of interest" description="Disordered" evidence="2">
    <location>
        <begin position="468"/>
        <end position="490"/>
    </location>
</feature>
<dbReference type="InterPro" id="IPR040115">
    <property type="entry name" value="Lnp"/>
</dbReference>
<comment type="function">
    <text evidence="1">Plays a role in determining ER morphology.</text>
</comment>
<feature type="compositionally biased region" description="Basic residues" evidence="2">
    <location>
        <begin position="355"/>
        <end position="365"/>
    </location>
</feature>
<feature type="compositionally biased region" description="Polar residues" evidence="2">
    <location>
        <begin position="723"/>
        <end position="739"/>
    </location>
</feature>
<feature type="region of interest" description="Disordered" evidence="2">
    <location>
        <begin position="145"/>
        <end position="234"/>
    </location>
</feature>
<name>A0A7C8NJL8_ORBOL</name>
<keyword evidence="1" id="KW-0479">Metal-binding</keyword>
<comment type="domain">
    <text evidence="1">The C4-type zinc finger motif is necessary both for its ER three-way tubular junction localization and formation.</text>
</comment>
<dbReference type="Proteomes" id="UP000480548">
    <property type="component" value="Unassembled WGS sequence"/>
</dbReference>
<proteinExistence type="inferred from homology"/>
<dbReference type="EMBL" id="WIQZ01000238">
    <property type="protein sequence ID" value="KAF3118578.1"/>
    <property type="molecule type" value="Genomic_DNA"/>
</dbReference>
<dbReference type="GO" id="GO:1903373">
    <property type="term" value="P:positive regulation of endoplasmic reticulum tubular network organization"/>
    <property type="evidence" value="ECO:0007669"/>
    <property type="project" value="UniProtKB-UniRule"/>
</dbReference>
<keyword evidence="1" id="KW-0472">Membrane</keyword>
<organism evidence="4 5">
    <name type="scientific">Orbilia oligospora</name>
    <name type="common">Nematode-trapping fungus</name>
    <name type="synonym">Arthrobotrys oligospora</name>
    <dbReference type="NCBI Taxonomy" id="2813651"/>
    <lineage>
        <taxon>Eukaryota</taxon>
        <taxon>Fungi</taxon>
        <taxon>Dikarya</taxon>
        <taxon>Ascomycota</taxon>
        <taxon>Pezizomycotina</taxon>
        <taxon>Orbiliomycetes</taxon>
        <taxon>Orbiliales</taxon>
        <taxon>Orbiliaceae</taxon>
        <taxon>Orbilia</taxon>
    </lineage>
</organism>
<feature type="region of interest" description="Disordered" evidence="2">
    <location>
        <begin position="722"/>
        <end position="782"/>
    </location>
</feature>
<feature type="compositionally biased region" description="Polar residues" evidence="2">
    <location>
        <begin position="693"/>
        <end position="705"/>
    </location>
</feature>
<keyword evidence="1" id="KW-0863">Zinc-finger</keyword>
<feature type="region of interest" description="Disordered" evidence="2">
    <location>
        <begin position="342"/>
        <end position="397"/>
    </location>
</feature>
<evidence type="ECO:0000256" key="1">
    <source>
        <dbReference type="RuleBase" id="RU367073"/>
    </source>
</evidence>
<feature type="region of interest" description="Disordered" evidence="2">
    <location>
        <begin position="643"/>
        <end position="705"/>
    </location>
</feature>
<feature type="compositionally biased region" description="Low complexity" evidence="2">
    <location>
        <begin position="768"/>
        <end position="777"/>
    </location>
</feature>
<keyword evidence="1" id="KW-0256">Endoplasmic reticulum</keyword>
<feature type="compositionally biased region" description="Polar residues" evidence="2">
    <location>
        <begin position="185"/>
        <end position="202"/>
    </location>
</feature>
<protein>
    <recommendedName>
        <fullName evidence="1">Endoplasmic reticulum junction formation protein lunapark</fullName>
    </recommendedName>
</protein>
<feature type="compositionally biased region" description="Basic residues" evidence="2">
    <location>
        <begin position="666"/>
        <end position="689"/>
    </location>
</feature>
<evidence type="ECO:0000313" key="5">
    <source>
        <dbReference type="Proteomes" id="UP000480548"/>
    </source>
</evidence>
<dbReference type="InterPro" id="IPR019273">
    <property type="entry name" value="Lunapark_Znf"/>
</dbReference>
<dbReference type="AlphaFoldDB" id="A0A7C8NJL8"/>
<comment type="caution">
    <text evidence="1">Lacks conserved residue(s) required for the propagation of feature annotation.</text>
</comment>
<sequence length="1089" mass="120884">MVSLWPFGGDNSPGAFEKKLSSLATQILDHEKRLIRLRTRGRRIKGLWTLYTLIAWVIYASILTLVVRLENANIYQIGVLGGSPFVVYVIRQGIKRYYEWRVHNVDSSLETYREQQNETIEKLKAVTKYDSTQALLDKYTKTATATGAEPNHPPVPQGNGPNQARTGPQPNTPPVTLRKRHGSAQKGQKGTITELSPNQLQAEQKRDDRPGTPLLHEIPPHELPPHEFPPPEGFPPGPLPPHMMGGGAPPVMGGIPMGQFMPPPPEEPRQPQWYDRFLDVLLGEDEMSAKNRYALICSNCRQVNGLAPPGTSNVEDIRYICGRCGAENGKPEVKELIGKVAEEQQQQETANARTTRSKSKKKSKPTKGDRVVYQDDLEDPEEGTTDGEFRGSDSSGSGIEEAVVVKKKKGRPTISLLIRQHSLFIINLLTFRDVYKRRSSNCTSGAASANRLSTDLFKMKHQQYYDRRPSSVDAASGSVSIAGEDDDDRGEVKYSSARMSLLAGAPSPACGGGFGPYDEYNNHSDVHYGFQQSLVEKLYDYGNSDMGPMGMDTPPSSEEILMASRLPRNTSIFRSFEGWGFDPEDVYQMDPTEEKENEPATGFRFDSSIRKTAYNENEANNVAMTGVDPLDLMDASRTVVDSHPLPIPLRFNNRKRSSQIAFRDQQRRRRGSSLHSAHGHSRQHSRQHSRSANGSISEEGFTSSPYRPSIVLTEMPIFDFSESEPNTRNVSITARSRNGSIYGGRPTLPRGSIGSGAESRRSSKVSKKSISSTTAVSGSPEEPAKKKSFFRFLSGRRSKPKLAPTSQARVPDTSFVPLLHDIIEVSSVSSREATPELMTATETPLLKVERAADGKPRMLPVARAGYGMRRASVSLKMDDDDVFDNPAPVVPHRERRSSSVYSQHDLIPLRARQTSSVYDGEPSGMRRSSLIYDFESPEPGLRIRRTSSVYDIDNMIQPGEELSPPSTPTSTWRRYSENHLSHPDVYVPPRANWYKSDWGLDDNKQLDADARSISSHATGAVKAVLSRQPGSSRRGSMDYGTYAPDTSGEGGGFNPQRRKSTDEKMADLSIALRNALKMNDILEEDEYYA</sequence>
<reference evidence="4 5" key="1">
    <citation type="submission" date="2019-06" db="EMBL/GenBank/DDBJ databases">
        <authorList>
            <person name="Palmer J.M."/>
        </authorList>
    </citation>
    <scope>NUCLEOTIDE SEQUENCE [LARGE SCALE GENOMIC DNA]</scope>
    <source>
        <strain evidence="4 5">TWF703</strain>
    </source>
</reference>
<evidence type="ECO:0000259" key="3">
    <source>
        <dbReference type="Pfam" id="PF10058"/>
    </source>
</evidence>
<gene>
    <name evidence="4" type="ORF">TWF703_004815</name>
</gene>
<dbReference type="GO" id="GO:0071788">
    <property type="term" value="P:endoplasmic reticulum tubular network maintenance"/>
    <property type="evidence" value="ECO:0007669"/>
    <property type="project" value="UniProtKB-UniRule"/>
</dbReference>
<keyword evidence="1" id="KW-1133">Transmembrane helix</keyword>
<keyword evidence="1" id="KW-0862">Zinc</keyword>
<evidence type="ECO:0000256" key="2">
    <source>
        <dbReference type="SAM" id="MobiDB-lite"/>
    </source>
</evidence>
<comment type="similarity">
    <text evidence="1">Belongs to the lunapark family.</text>
</comment>
<dbReference type="GO" id="GO:0008270">
    <property type="term" value="F:zinc ion binding"/>
    <property type="evidence" value="ECO:0007669"/>
    <property type="project" value="UniProtKB-KW"/>
</dbReference>
<comment type="caution">
    <text evidence="4">The sequence shown here is derived from an EMBL/GenBank/DDBJ whole genome shotgun (WGS) entry which is preliminary data.</text>
</comment>
<feature type="region of interest" description="Disordered" evidence="2">
    <location>
        <begin position="1025"/>
        <end position="1064"/>
    </location>
</feature>
<dbReference type="GO" id="GO:0098826">
    <property type="term" value="C:endoplasmic reticulum tubular network membrane"/>
    <property type="evidence" value="ECO:0007669"/>
    <property type="project" value="UniProtKB-UniRule"/>
</dbReference>